<sequence length="153" mass="16779">MEDLKKENKRLSTLVDFGCLNSTQSKEALYKTMNNNTNQHGFGLGYIPNESKFPESKMRKVELKTKVIFSKSSQSKEPKPTSSSPKALSSTPPKSPPKAQASTPSKAQPKPQASAPPKPQAKAQANAHSKAQSTQHRVWSAPESFAPFVRSIR</sequence>
<feature type="compositionally biased region" description="Low complexity" evidence="1">
    <location>
        <begin position="104"/>
        <end position="113"/>
    </location>
</feature>
<dbReference type="Proteomes" id="UP000032180">
    <property type="component" value="Chromosome 4"/>
</dbReference>
<reference evidence="2 3" key="1">
    <citation type="submission" date="2012-08" db="EMBL/GenBank/DDBJ databases">
        <title>Oryza genome evolution.</title>
        <authorList>
            <person name="Wing R.A."/>
        </authorList>
    </citation>
    <scope>NUCLEOTIDE SEQUENCE</scope>
</reference>
<evidence type="ECO:0000256" key="1">
    <source>
        <dbReference type="SAM" id="MobiDB-lite"/>
    </source>
</evidence>
<protein>
    <submittedName>
        <fullName evidence="2">Uncharacterized protein</fullName>
    </submittedName>
</protein>
<evidence type="ECO:0000313" key="3">
    <source>
        <dbReference type="Proteomes" id="UP000032180"/>
    </source>
</evidence>
<keyword evidence="3" id="KW-1185">Reference proteome</keyword>
<proteinExistence type="predicted"/>
<dbReference type="EnsemblPlants" id="LPERR04G09280.1">
    <property type="protein sequence ID" value="LPERR04G09280.1"/>
    <property type="gene ID" value="LPERR04G09280"/>
</dbReference>
<evidence type="ECO:0000313" key="2">
    <source>
        <dbReference type="EnsemblPlants" id="LPERR04G09280.1"/>
    </source>
</evidence>
<dbReference type="HOGENOM" id="CLU_1715893_0_0_1"/>
<accession>A0A0D9W4X0</accession>
<dbReference type="AlphaFoldDB" id="A0A0D9W4X0"/>
<dbReference type="Gramene" id="LPERR04G09280.1">
    <property type="protein sequence ID" value="LPERR04G09280.1"/>
    <property type="gene ID" value="LPERR04G09280"/>
</dbReference>
<feature type="region of interest" description="Disordered" evidence="1">
    <location>
        <begin position="68"/>
        <end position="153"/>
    </location>
</feature>
<reference evidence="3" key="2">
    <citation type="submission" date="2013-12" db="EMBL/GenBank/DDBJ databases">
        <authorList>
            <person name="Yu Y."/>
            <person name="Lee S."/>
            <person name="de Baynast K."/>
            <person name="Wissotski M."/>
            <person name="Liu L."/>
            <person name="Talag J."/>
            <person name="Goicoechea J."/>
            <person name="Angelova A."/>
            <person name="Jetty R."/>
            <person name="Kudrna D."/>
            <person name="Golser W."/>
            <person name="Rivera L."/>
            <person name="Zhang J."/>
            <person name="Wing R."/>
        </authorList>
    </citation>
    <scope>NUCLEOTIDE SEQUENCE</scope>
</reference>
<name>A0A0D9W4X0_9ORYZ</name>
<feature type="compositionally biased region" description="Polar residues" evidence="1">
    <location>
        <begin position="126"/>
        <end position="137"/>
    </location>
</feature>
<organism evidence="2 3">
    <name type="scientific">Leersia perrieri</name>
    <dbReference type="NCBI Taxonomy" id="77586"/>
    <lineage>
        <taxon>Eukaryota</taxon>
        <taxon>Viridiplantae</taxon>
        <taxon>Streptophyta</taxon>
        <taxon>Embryophyta</taxon>
        <taxon>Tracheophyta</taxon>
        <taxon>Spermatophyta</taxon>
        <taxon>Magnoliopsida</taxon>
        <taxon>Liliopsida</taxon>
        <taxon>Poales</taxon>
        <taxon>Poaceae</taxon>
        <taxon>BOP clade</taxon>
        <taxon>Oryzoideae</taxon>
        <taxon>Oryzeae</taxon>
        <taxon>Oryzinae</taxon>
        <taxon>Leersia</taxon>
    </lineage>
</organism>
<reference evidence="2" key="3">
    <citation type="submission" date="2015-04" db="UniProtKB">
        <authorList>
            <consortium name="EnsemblPlants"/>
        </authorList>
    </citation>
    <scope>IDENTIFICATION</scope>
</reference>